<feature type="site" description="Transition state stabilizer" evidence="9">
    <location>
        <position position="264"/>
    </location>
</feature>
<keyword evidence="7 9" id="KW-0067">ATP-binding</keyword>
<dbReference type="InterPro" id="IPR004662">
    <property type="entry name" value="AcgluKinase_fam"/>
</dbReference>
<keyword evidence="9" id="KW-0963">Cytoplasm</keyword>
<keyword evidence="2 9" id="KW-0055">Arginine biosynthesis</keyword>
<dbReference type="EMBL" id="LWLV01000991">
    <property type="protein sequence ID" value="OTA40940.1"/>
    <property type="molecule type" value="Genomic_DNA"/>
</dbReference>
<dbReference type="HAMAP" id="MF_00082">
    <property type="entry name" value="ArgB"/>
    <property type="match status" value="1"/>
</dbReference>
<dbReference type="GO" id="GO:0005737">
    <property type="term" value="C:cytoplasm"/>
    <property type="evidence" value="ECO:0007669"/>
    <property type="project" value="UniProtKB-SubCell"/>
</dbReference>
<proteinExistence type="inferred from homology"/>
<dbReference type="PANTHER" id="PTHR23342:SF0">
    <property type="entry name" value="N-ACETYLGLUTAMATE SYNTHASE, MITOCHONDRIAL"/>
    <property type="match status" value="1"/>
</dbReference>
<comment type="caution">
    <text evidence="11">The sequence shown here is derived from an EMBL/GenBank/DDBJ whole genome shotgun (WGS) entry which is preliminary data.</text>
</comment>
<dbReference type="InterPro" id="IPR001048">
    <property type="entry name" value="Asp/Glu/Uridylate_kinase"/>
</dbReference>
<evidence type="ECO:0000256" key="5">
    <source>
        <dbReference type="ARBA" id="ARBA00022741"/>
    </source>
</evidence>
<comment type="catalytic activity">
    <reaction evidence="8 9">
        <text>N-acetyl-L-glutamate + ATP = N-acetyl-L-glutamyl 5-phosphate + ADP</text>
        <dbReference type="Rhea" id="RHEA:14629"/>
        <dbReference type="ChEBI" id="CHEBI:30616"/>
        <dbReference type="ChEBI" id="CHEBI:44337"/>
        <dbReference type="ChEBI" id="CHEBI:57936"/>
        <dbReference type="ChEBI" id="CHEBI:456216"/>
        <dbReference type="EC" id="2.7.2.8"/>
    </reaction>
</comment>
<evidence type="ECO:0000256" key="8">
    <source>
        <dbReference type="ARBA" id="ARBA00048141"/>
    </source>
</evidence>
<evidence type="ECO:0000256" key="7">
    <source>
        <dbReference type="ARBA" id="ARBA00022840"/>
    </source>
</evidence>
<dbReference type="InterPro" id="IPR037528">
    <property type="entry name" value="ArgB"/>
</dbReference>
<organism evidence="11 12">
    <name type="scientific">Symbiobacterium thermophilum</name>
    <dbReference type="NCBI Taxonomy" id="2734"/>
    <lineage>
        <taxon>Bacteria</taxon>
        <taxon>Bacillati</taxon>
        <taxon>Bacillota</taxon>
        <taxon>Clostridia</taxon>
        <taxon>Eubacteriales</taxon>
        <taxon>Symbiobacteriaceae</taxon>
        <taxon>Symbiobacterium</taxon>
    </lineage>
</organism>
<keyword evidence="3 9" id="KW-0028">Amino-acid biosynthesis</keyword>
<evidence type="ECO:0000256" key="4">
    <source>
        <dbReference type="ARBA" id="ARBA00022679"/>
    </source>
</evidence>
<comment type="pathway">
    <text evidence="1 9">Amino-acid biosynthesis; L-arginine biosynthesis; N(2)-acetyl-L-ornithine from L-glutamate: step 2/4.</text>
</comment>
<comment type="subcellular location">
    <subcellularLocation>
        <location evidence="9">Cytoplasm</location>
    </subcellularLocation>
</comment>
<evidence type="ECO:0000256" key="9">
    <source>
        <dbReference type="HAMAP-Rule" id="MF_00082"/>
    </source>
</evidence>
<dbReference type="FunFam" id="3.40.1160.10:FF:000004">
    <property type="entry name" value="Acetylglutamate kinase"/>
    <property type="match status" value="1"/>
</dbReference>
<sequence length="306" mass="31888">MYNHANPPQEAGSVDQQALDKAAVLAEALPYIREFSGKTVVIKYGGAAMAAADLKAAVMQDIALMKYVGMHPIVVHGGGPEVSEMARRMGIEPRFVDGLRVTDAATMEIAQMVLIGKTNREIVTQLCAQGVKAVGLSGQDAGLIRAVRHVHRSAGTGETVDLGFVGDVAAVDTGVLTALTAAGFVPVIAPIGVGPGGQAYNINADTVAGAIAAALKAEKLVLLTDVEGVRADKDDPTSLVSRVTAQEVRAWIARGRVQGGMIPKLQCCLTALEAGVNRVHIIDGRVPHSLLLEIFTDEGVGTMVVK</sequence>
<dbReference type="AlphaFoldDB" id="A0A1Y2T389"/>
<gene>
    <name evidence="9" type="primary">argB</name>
    <name evidence="11" type="ORF">A6D92_11660</name>
</gene>
<dbReference type="InterPro" id="IPR001057">
    <property type="entry name" value="Glu/AcGlu_kinase"/>
</dbReference>
<reference evidence="12" key="1">
    <citation type="submission" date="2016-04" db="EMBL/GenBank/DDBJ databases">
        <authorList>
            <person name="Antunes L.P."/>
            <person name="Martins L.F."/>
            <person name="Pereira R.V."/>
            <person name="Thomas A.M."/>
            <person name="Barbosa D."/>
            <person name="Nascimento L."/>
            <person name="Silva G.M."/>
            <person name="Condomitti G.W."/>
            <person name="Digiampietri L.A."/>
            <person name="Lombardi K.C."/>
            <person name="Ramos P.L."/>
            <person name="Quaggio R.B."/>
            <person name="Oliveira J.C."/>
            <person name="Pascon R.C."/>
            <person name="Cruz J.B."/>
            <person name="Silva A.M."/>
            <person name="Setubal J.C."/>
        </authorList>
    </citation>
    <scope>NUCLEOTIDE SEQUENCE [LARGE SCALE GENOMIC DNA]</scope>
</reference>
<dbReference type="GO" id="GO:0042450">
    <property type="term" value="P:L-arginine biosynthetic process via ornithine"/>
    <property type="evidence" value="ECO:0007669"/>
    <property type="project" value="UniProtKB-UniRule"/>
</dbReference>
<evidence type="ECO:0000313" key="11">
    <source>
        <dbReference type="EMBL" id="OTA40940.1"/>
    </source>
</evidence>
<dbReference type="Pfam" id="PF00696">
    <property type="entry name" value="AA_kinase"/>
    <property type="match status" value="1"/>
</dbReference>
<name>A0A1Y2T389_SYMTR</name>
<feature type="binding site" evidence="9">
    <location>
        <begin position="78"/>
        <end position="79"/>
    </location>
    <ligand>
        <name>substrate</name>
    </ligand>
</feature>
<dbReference type="Proteomes" id="UP000194267">
    <property type="component" value="Unassembled WGS sequence"/>
</dbReference>
<evidence type="ECO:0000256" key="1">
    <source>
        <dbReference type="ARBA" id="ARBA00004828"/>
    </source>
</evidence>
<dbReference type="UniPathway" id="UPA00068">
    <property type="reaction ID" value="UER00107"/>
</dbReference>
<dbReference type="SUPFAM" id="SSF53633">
    <property type="entry name" value="Carbamate kinase-like"/>
    <property type="match status" value="1"/>
</dbReference>
<feature type="site" description="Transition state stabilizer" evidence="9">
    <location>
        <position position="43"/>
    </location>
</feature>
<protein>
    <recommendedName>
        <fullName evidence="9">Acetylglutamate kinase</fullName>
        <ecNumber evidence="9">2.7.2.8</ecNumber>
    </recommendedName>
    <alternativeName>
        <fullName evidence="9">N-acetyl-L-glutamate 5-phosphotransferase</fullName>
    </alternativeName>
    <alternativeName>
        <fullName evidence="9">NAG kinase</fullName>
        <shortName evidence="9">NAGK</shortName>
    </alternativeName>
</protein>
<keyword evidence="4 9" id="KW-0808">Transferase</keyword>
<feature type="binding site" evidence="9">
    <location>
        <position position="201"/>
    </location>
    <ligand>
        <name>substrate</name>
    </ligand>
</feature>
<feature type="domain" description="Aspartate/glutamate/uridylate kinase" evidence="10">
    <location>
        <begin position="38"/>
        <end position="283"/>
    </location>
</feature>
<evidence type="ECO:0000256" key="3">
    <source>
        <dbReference type="ARBA" id="ARBA00022605"/>
    </source>
</evidence>
<evidence type="ECO:0000259" key="10">
    <source>
        <dbReference type="Pfam" id="PF00696"/>
    </source>
</evidence>
<keyword evidence="5 9" id="KW-0547">Nucleotide-binding</keyword>
<dbReference type="PANTHER" id="PTHR23342">
    <property type="entry name" value="N-ACETYLGLUTAMATE SYNTHASE"/>
    <property type="match status" value="1"/>
</dbReference>
<dbReference type="NCBIfam" id="TIGR00761">
    <property type="entry name" value="argB"/>
    <property type="match status" value="1"/>
</dbReference>
<dbReference type="CDD" id="cd04250">
    <property type="entry name" value="AAK_NAGK-C"/>
    <property type="match status" value="1"/>
</dbReference>
<dbReference type="InterPro" id="IPR036393">
    <property type="entry name" value="AceGlu_kinase-like_sf"/>
</dbReference>
<comment type="similarity">
    <text evidence="9">Belongs to the acetylglutamate kinase family. ArgB subfamily.</text>
</comment>
<dbReference type="EC" id="2.7.2.8" evidence="9"/>
<evidence type="ECO:0000256" key="2">
    <source>
        <dbReference type="ARBA" id="ARBA00022571"/>
    </source>
</evidence>
<evidence type="ECO:0000313" key="12">
    <source>
        <dbReference type="Proteomes" id="UP000194267"/>
    </source>
</evidence>
<feature type="binding site" evidence="9">
    <location>
        <position position="100"/>
    </location>
    <ligand>
        <name>substrate</name>
    </ligand>
</feature>
<evidence type="ECO:0000256" key="6">
    <source>
        <dbReference type="ARBA" id="ARBA00022777"/>
    </source>
</evidence>
<dbReference type="Gene3D" id="3.40.1160.10">
    <property type="entry name" value="Acetylglutamate kinase-like"/>
    <property type="match status" value="1"/>
</dbReference>
<comment type="function">
    <text evidence="9">Catalyzes the ATP-dependent phosphorylation of N-acetyl-L-glutamate.</text>
</comment>
<dbReference type="PRINTS" id="PR00474">
    <property type="entry name" value="GLU5KINASE"/>
</dbReference>
<dbReference type="GO" id="GO:0003991">
    <property type="term" value="F:acetylglutamate kinase activity"/>
    <property type="evidence" value="ECO:0007669"/>
    <property type="project" value="UniProtKB-UniRule"/>
</dbReference>
<dbReference type="InterPro" id="IPR041727">
    <property type="entry name" value="NAGK-C"/>
</dbReference>
<dbReference type="GO" id="GO:0005524">
    <property type="term" value="F:ATP binding"/>
    <property type="evidence" value="ECO:0007669"/>
    <property type="project" value="UniProtKB-UniRule"/>
</dbReference>
<accession>A0A1Y2T389</accession>
<keyword evidence="6 9" id="KW-0418">Kinase</keyword>
<dbReference type="PIRSF" id="PIRSF000728">
    <property type="entry name" value="NAGK"/>
    <property type="match status" value="1"/>
</dbReference>